<dbReference type="PROSITE" id="PS50146">
    <property type="entry name" value="DAGK"/>
    <property type="match status" value="1"/>
</dbReference>
<evidence type="ECO:0000256" key="3">
    <source>
        <dbReference type="ARBA" id="ARBA00022679"/>
    </source>
</evidence>
<sequence>MIQNHIIIFNPSAGKGAALKKLPLVESFFKKEKINYTIKYTEGSGHAIDLAASFASVPDVAVIAAGGDGTCNEVLNGLMKGRGDKIPLFGVLPMGRGNDFSYGGHVPARLDEALHVLKSGNSSPLDLGLVKGGDYPGGRYFGNGIGIGFDTVVGLEAAKMKHVHDAFAYIAGTMKTLIKFSGSPEVEMVYGDKKIVRRVIQISLMNGRRMGGLFYMAPDAVNNDGMLDLCMVDHLTRFKLMKTIFHYTKGTQRGLEGITMDRADHFHIKALDGGLVVHADGETVCIDGRELEVSCIPGPLRIIHT</sequence>
<dbReference type="PANTHER" id="PTHR12358">
    <property type="entry name" value="SPHINGOSINE KINASE"/>
    <property type="match status" value="1"/>
</dbReference>
<evidence type="ECO:0000256" key="4">
    <source>
        <dbReference type="ARBA" id="ARBA00022723"/>
    </source>
</evidence>
<keyword evidence="3" id="KW-0808">Transferase</keyword>
<comment type="cofactor">
    <cofactor evidence="1">
        <name>Mg(2+)</name>
        <dbReference type="ChEBI" id="CHEBI:18420"/>
    </cofactor>
</comment>
<feature type="domain" description="DAGKc" evidence="12">
    <location>
        <begin position="1"/>
        <end position="134"/>
    </location>
</feature>
<protein>
    <submittedName>
        <fullName evidence="13">YegS/Rv2252/BmrU family lipid kinase</fullName>
    </submittedName>
</protein>
<evidence type="ECO:0000256" key="11">
    <source>
        <dbReference type="ARBA" id="ARBA00023264"/>
    </source>
</evidence>
<dbReference type="InterPro" id="IPR045540">
    <property type="entry name" value="YegS/DAGK_C"/>
</dbReference>
<dbReference type="EMBL" id="JACHGJ010000008">
    <property type="protein sequence ID" value="MBB6481844.1"/>
    <property type="molecule type" value="Genomic_DNA"/>
</dbReference>
<dbReference type="InterPro" id="IPR016064">
    <property type="entry name" value="NAD/diacylglycerol_kinase_sf"/>
</dbReference>
<dbReference type="InterPro" id="IPR050187">
    <property type="entry name" value="Lipid_Phosphate_FormReg"/>
</dbReference>
<evidence type="ECO:0000256" key="5">
    <source>
        <dbReference type="ARBA" id="ARBA00022741"/>
    </source>
</evidence>
<keyword evidence="11" id="KW-1208">Phospholipid metabolism</keyword>
<keyword evidence="8" id="KW-0460">Magnesium</keyword>
<comment type="caution">
    <text evidence="13">The sequence shown here is derived from an EMBL/GenBank/DDBJ whole genome shotgun (WGS) entry which is preliminary data.</text>
</comment>
<dbReference type="Gene3D" id="3.40.50.10330">
    <property type="entry name" value="Probable inorganic polyphosphate/atp-NAD kinase, domain 1"/>
    <property type="match status" value="1"/>
</dbReference>
<evidence type="ECO:0000313" key="14">
    <source>
        <dbReference type="Proteomes" id="UP000587760"/>
    </source>
</evidence>
<dbReference type="InterPro" id="IPR017438">
    <property type="entry name" value="ATP-NAD_kinase_N"/>
</dbReference>
<gene>
    <name evidence="13" type="ORF">HNR50_003525</name>
</gene>
<dbReference type="GO" id="GO:0008654">
    <property type="term" value="P:phospholipid biosynthetic process"/>
    <property type="evidence" value="ECO:0007669"/>
    <property type="project" value="UniProtKB-KW"/>
</dbReference>
<dbReference type="Pfam" id="PF19279">
    <property type="entry name" value="YegS_C"/>
    <property type="match status" value="1"/>
</dbReference>
<accession>A0A841R956</accession>
<dbReference type="Pfam" id="PF00781">
    <property type="entry name" value="DAGK_cat"/>
    <property type="match status" value="1"/>
</dbReference>
<dbReference type="SUPFAM" id="SSF111331">
    <property type="entry name" value="NAD kinase/diacylglycerol kinase-like"/>
    <property type="match status" value="1"/>
</dbReference>
<evidence type="ECO:0000313" key="13">
    <source>
        <dbReference type="EMBL" id="MBB6481844.1"/>
    </source>
</evidence>
<dbReference type="GO" id="GO:0046872">
    <property type="term" value="F:metal ion binding"/>
    <property type="evidence" value="ECO:0007669"/>
    <property type="project" value="UniProtKB-KW"/>
</dbReference>
<dbReference type="PANTHER" id="PTHR12358:SF106">
    <property type="entry name" value="LIPID KINASE YEGS"/>
    <property type="match status" value="1"/>
</dbReference>
<reference evidence="13 14" key="1">
    <citation type="submission" date="2020-08" db="EMBL/GenBank/DDBJ databases">
        <title>Genomic Encyclopedia of Type Strains, Phase IV (KMG-IV): sequencing the most valuable type-strain genomes for metagenomic binning, comparative biology and taxonomic classification.</title>
        <authorList>
            <person name="Goeker M."/>
        </authorList>
    </citation>
    <scope>NUCLEOTIDE SEQUENCE [LARGE SCALE GENOMIC DNA]</scope>
    <source>
        <strain evidence="13 14">DSM 2461</strain>
    </source>
</reference>
<dbReference type="Proteomes" id="UP000587760">
    <property type="component" value="Unassembled WGS sequence"/>
</dbReference>
<evidence type="ECO:0000256" key="8">
    <source>
        <dbReference type="ARBA" id="ARBA00022842"/>
    </source>
</evidence>
<dbReference type="NCBIfam" id="TIGR00147">
    <property type="entry name" value="YegS/Rv2252/BmrU family lipid kinase"/>
    <property type="match status" value="1"/>
</dbReference>
<dbReference type="RefSeq" id="WP_184748080.1">
    <property type="nucleotide sequence ID" value="NZ_JACHGJ010000008.1"/>
</dbReference>
<keyword evidence="5" id="KW-0547">Nucleotide-binding</keyword>
<evidence type="ECO:0000256" key="1">
    <source>
        <dbReference type="ARBA" id="ARBA00001946"/>
    </source>
</evidence>
<dbReference type="SMART" id="SM00046">
    <property type="entry name" value="DAGKc"/>
    <property type="match status" value="1"/>
</dbReference>
<dbReference type="AlphaFoldDB" id="A0A841R956"/>
<dbReference type="GO" id="GO:0005524">
    <property type="term" value="F:ATP binding"/>
    <property type="evidence" value="ECO:0007669"/>
    <property type="project" value="UniProtKB-KW"/>
</dbReference>
<keyword evidence="10" id="KW-0594">Phospholipid biosynthesis</keyword>
<evidence type="ECO:0000256" key="7">
    <source>
        <dbReference type="ARBA" id="ARBA00022840"/>
    </source>
</evidence>
<dbReference type="Gene3D" id="2.60.200.40">
    <property type="match status" value="1"/>
</dbReference>
<keyword evidence="6 13" id="KW-0418">Kinase</keyword>
<evidence type="ECO:0000259" key="12">
    <source>
        <dbReference type="PROSITE" id="PS50146"/>
    </source>
</evidence>
<name>A0A841R956_9SPIO</name>
<evidence type="ECO:0000256" key="10">
    <source>
        <dbReference type="ARBA" id="ARBA00023209"/>
    </source>
</evidence>
<organism evidence="13 14">
    <name type="scientific">Spirochaeta isovalerica</name>
    <dbReference type="NCBI Taxonomy" id="150"/>
    <lineage>
        <taxon>Bacteria</taxon>
        <taxon>Pseudomonadati</taxon>
        <taxon>Spirochaetota</taxon>
        <taxon>Spirochaetia</taxon>
        <taxon>Spirochaetales</taxon>
        <taxon>Spirochaetaceae</taxon>
        <taxon>Spirochaeta</taxon>
    </lineage>
</organism>
<keyword evidence="2" id="KW-0444">Lipid biosynthesis</keyword>
<keyword evidence="14" id="KW-1185">Reference proteome</keyword>
<proteinExistence type="predicted"/>
<dbReference type="InterPro" id="IPR005218">
    <property type="entry name" value="Diacylglycerol/lipid_kinase"/>
</dbReference>
<evidence type="ECO:0000256" key="6">
    <source>
        <dbReference type="ARBA" id="ARBA00022777"/>
    </source>
</evidence>
<keyword evidence="7" id="KW-0067">ATP-binding</keyword>
<dbReference type="InterPro" id="IPR001206">
    <property type="entry name" value="Diacylglycerol_kinase_cat_dom"/>
</dbReference>
<keyword evidence="4" id="KW-0479">Metal-binding</keyword>
<dbReference type="GO" id="GO:0005886">
    <property type="term" value="C:plasma membrane"/>
    <property type="evidence" value="ECO:0007669"/>
    <property type="project" value="TreeGrafter"/>
</dbReference>
<keyword evidence="9" id="KW-0443">Lipid metabolism</keyword>
<evidence type="ECO:0000256" key="9">
    <source>
        <dbReference type="ARBA" id="ARBA00023098"/>
    </source>
</evidence>
<evidence type="ECO:0000256" key="2">
    <source>
        <dbReference type="ARBA" id="ARBA00022516"/>
    </source>
</evidence>
<dbReference type="GO" id="GO:0016301">
    <property type="term" value="F:kinase activity"/>
    <property type="evidence" value="ECO:0007669"/>
    <property type="project" value="UniProtKB-KW"/>
</dbReference>